<gene>
    <name evidence="3" type="ORF">AAFF_G00234500</name>
</gene>
<dbReference type="Proteomes" id="UP001221898">
    <property type="component" value="Unassembled WGS sequence"/>
</dbReference>
<protein>
    <recommendedName>
        <fullName evidence="5">MyoD family inhibitor domain containing 2</fullName>
    </recommendedName>
</protein>
<proteinExistence type="inferred from homology"/>
<feature type="region of interest" description="Disordered" evidence="2">
    <location>
        <begin position="13"/>
        <end position="53"/>
    </location>
</feature>
<dbReference type="InterPro" id="IPR026134">
    <property type="entry name" value="MDFI/MDFIC"/>
</dbReference>
<evidence type="ECO:0000313" key="3">
    <source>
        <dbReference type="EMBL" id="KAJ8409252.1"/>
    </source>
</evidence>
<organism evidence="3 4">
    <name type="scientific">Aldrovandia affinis</name>
    <dbReference type="NCBI Taxonomy" id="143900"/>
    <lineage>
        <taxon>Eukaryota</taxon>
        <taxon>Metazoa</taxon>
        <taxon>Chordata</taxon>
        <taxon>Craniata</taxon>
        <taxon>Vertebrata</taxon>
        <taxon>Euteleostomi</taxon>
        <taxon>Actinopterygii</taxon>
        <taxon>Neopterygii</taxon>
        <taxon>Teleostei</taxon>
        <taxon>Notacanthiformes</taxon>
        <taxon>Halosauridae</taxon>
        <taxon>Aldrovandia</taxon>
    </lineage>
</organism>
<evidence type="ECO:0000256" key="1">
    <source>
        <dbReference type="ARBA" id="ARBA00025778"/>
    </source>
</evidence>
<dbReference type="AlphaFoldDB" id="A0AAD7SW42"/>
<comment type="similarity">
    <text evidence="1">Belongs to the MDFI family.</text>
</comment>
<sequence length="205" mass="22598">MCPYAIRMFPQMAAQNSRTNDEKGTDMMKGDEKSSLIKAGSLPPSTTEGVLSDMPVSAVRKLSVISEYDPDKADSRVDPHNPRGHSKYDGSSYSLPLRSDEHGTSLSSDVLSPSHQAATGDDCAAILLTCLYCKFYDFLFLLPDTCERAANRCCPSYQQFSSMHEPAQSNDCNCNLEFDCGLFDACHETGECLELAMEISEVCYR</sequence>
<dbReference type="PANTHER" id="PTHR15304:SF2">
    <property type="entry name" value="MYOD FAMILY INHIBITOR DOMAIN-CONTAINING PROTEIN 2"/>
    <property type="match status" value="1"/>
</dbReference>
<evidence type="ECO:0000256" key="2">
    <source>
        <dbReference type="SAM" id="MobiDB-lite"/>
    </source>
</evidence>
<reference evidence="3" key="1">
    <citation type="journal article" date="2023" name="Science">
        <title>Genome structures resolve the early diversification of teleost fishes.</title>
        <authorList>
            <person name="Parey E."/>
            <person name="Louis A."/>
            <person name="Montfort J."/>
            <person name="Bouchez O."/>
            <person name="Roques C."/>
            <person name="Iampietro C."/>
            <person name="Lluch J."/>
            <person name="Castinel A."/>
            <person name="Donnadieu C."/>
            <person name="Desvignes T."/>
            <person name="Floi Bucao C."/>
            <person name="Jouanno E."/>
            <person name="Wen M."/>
            <person name="Mejri S."/>
            <person name="Dirks R."/>
            <person name="Jansen H."/>
            <person name="Henkel C."/>
            <person name="Chen W.J."/>
            <person name="Zahm M."/>
            <person name="Cabau C."/>
            <person name="Klopp C."/>
            <person name="Thompson A.W."/>
            <person name="Robinson-Rechavi M."/>
            <person name="Braasch I."/>
            <person name="Lecointre G."/>
            <person name="Bobe J."/>
            <person name="Postlethwait J.H."/>
            <person name="Berthelot C."/>
            <person name="Roest Crollius H."/>
            <person name="Guiguen Y."/>
        </authorList>
    </citation>
    <scope>NUCLEOTIDE SEQUENCE</scope>
    <source>
        <strain evidence="3">NC1722</strain>
    </source>
</reference>
<keyword evidence="4" id="KW-1185">Reference proteome</keyword>
<name>A0AAD7SW42_9TELE</name>
<evidence type="ECO:0000313" key="4">
    <source>
        <dbReference type="Proteomes" id="UP001221898"/>
    </source>
</evidence>
<feature type="compositionally biased region" description="Basic and acidic residues" evidence="2">
    <location>
        <begin position="70"/>
        <end position="81"/>
    </location>
</feature>
<feature type="compositionally biased region" description="Basic and acidic residues" evidence="2">
    <location>
        <begin position="19"/>
        <end position="35"/>
    </location>
</feature>
<evidence type="ECO:0008006" key="5">
    <source>
        <dbReference type="Google" id="ProtNLM"/>
    </source>
</evidence>
<comment type="caution">
    <text evidence="3">The sequence shown here is derived from an EMBL/GenBank/DDBJ whole genome shotgun (WGS) entry which is preliminary data.</text>
</comment>
<dbReference type="EMBL" id="JAINUG010000031">
    <property type="protein sequence ID" value="KAJ8409252.1"/>
    <property type="molecule type" value="Genomic_DNA"/>
</dbReference>
<dbReference type="PANTHER" id="PTHR15304">
    <property type="entry name" value="MYOD FAMILY INHIBITOR"/>
    <property type="match status" value="1"/>
</dbReference>
<dbReference type="Pfam" id="PF15316">
    <property type="entry name" value="MDFI"/>
    <property type="match status" value="1"/>
</dbReference>
<dbReference type="GO" id="GO:0010468">
    <property type="term" value="P:regulation of gene expression"/>
    <property type="evidence" value="ECO:0007669"/>
    <property type="project" value="UniProtKB-ARBA"/>
</dbReference>
<feature type="region of interest" description="Disordered" evidence="2">
    <location>
        <begin position="70"/>
        <end position="94"/>
    </location>
</feature>
<accession>A0AAD7SW42</accession>